<evidence type="ECO:0000313" key="2">
    <source>
        <dbReference type="EMBL" id="KAL3073144.1"/>
    </source>
</evidence>
<sequence length="96" mass="10748">MVENIRRFFLWHKTLKHHSLTSLNLHYANANFGPGFCSASFLLQFRPFGQSAACHFRLPILTRINKCRASGRTKKRKDSASTHRNNSSGGGGGTND</sequence>
<name>A0ABD2HXT3_9BILA</name>
<gene>
    <name evidence="2" type="ORF">niasHT_035420</name>
</gene>
<accession>A0ABD2HXT3</accession>
<keyword evidence="3" id="KW-1185">Reference proteome</keyword>
<protein>
    <submittedName>
        <fullName evidence="2">Uncharacterized protein</fullName>
    </submittedName>
</protein>
<dbReference type="AlphaFoldDB" id="A0ABD2HXT3"/>
<evidence type="ECO:0000313" key="3">
    <source>
        <dbReference type="Proteomes" id="UP001620626"/>
    </source>
</evidence>
<comment type="caution">
    <text evidence="2">The sequence shown here is derived from an EMBL/GenBank/DDBJ whole genome shotgun (WGS) entry which is preliminary data.</text>
</comment>
<organism evidence="2 3">
    <name type="scientific">Heterodera trifolii</name>
    <dbReference type="NCBI Taxonomy" id="157864"/>
    <lineage>
        <taxon>Eukaryota</taxon>
        <taxon>Metazoa</taxon>
        <taxon>Ecdysozoa</taxon>
        <taxon>Nematoda</taxon>
        <taxon>Chromadorea</taxon>
        <taxon>Rhabditida</taxon>
        <taxon>Tylenchina</taxon>
        <taxon>Tylenchomorpha</taxon>
        <taxon>Tylenchoidea</taxon>
        <taxon>Heteroderidae</taxon>
        <taxon>Heteroderinae</taxon>
        <taxon>Heterodera</taxon>
    </lineage>
</organism>
<evidence type="ECO:0000256" key="1">
    <source>
        <dbReference type="SAM" id="MobiDB-lite"/>
    </source>
</evidence>
<dbReference type="Proteomes" id="UP001620626">
    <property type="component" value="Unassembled WGS sequence"/>
</dbReference>
<reference evidence="2 3" key="1">
    <citation type="submission" date="2024-10" db="EMBL/GenBank/DDBJ databases">
        <authorList>
            <person name="Kim D."/>
        </authorList>
    </citation>
    <scope>NUCLEOTIDE SEQUENCE [LARGE SCALE GENOMIC DNA]</scope>
    <source>
        <strain evidence="2">BH-2024</strain>
    </source>
</reference>
<feature type="region of interest" description="Disordered" evidence="1">
    <location>
        <begin position="69"/>
        <end position="96"/>
    </location>
</feature>
<dbReference type="EMBL" id="JBICBT010001324">
    <property type="protein sequence ID" value="KAL3073144.1"/>
    <property type="molecule type" value="Genomic_DNA"/>
</dbReference>
<proteinExistence type="predicted"/>